<dbReference type="Gene3D" id="3.40.50.2000">
    <property type="entry name" value="Glycogen Phosphorylase B"/>
    <property type="match status" value="3"/>
</dbReference>
<dbReference type="CDD" id="cd03801">
    <property type="entry name" value="GT4_PimA-like"/>
    <property type="match status" value="1"/>
</dbReference>
<evidence type="ECO:0000313" key="2">
    <source>
        <dbReference type="EMBL" id="SHN03969.1"/>
    </source>
</evidence>
<feature type="domain" description="Glycosyltransferase subfamily 4-like N-terminal" evidence="1">
    <location>
        <begin position="45"/>
        <end position="152"/>
    </location>
</feature>
<dbReference type="Proteomes" id="UP000190235">
    <property type="component" value="Chromosome I"/>
</dbReference>
<keyword evidence="3" id="KW-1185">Reference proteome</keyword>
<evidence type="ECO:0000313" key="3">
    <source>
        <dbReference type="Proteomes" id="UP000190235"/>
    </source>
</evidence>
<accession>A0A1M7NKX3</accession>
<dbReference type="EMBL" id="LT670848">
    <property type="protein sequence ID" value="SHN03969.1"/>
    <property type="molecule type" value="Genomic_DNA"/>
</dbReference>
<gene>
    <name evidence="2" type="ORF">SAMN05878281_3215</name>
</gene>
<dbReference type="Pfam" id="PF13692">
    <property type="entry name" value="Glyco_trans_1_4"/>
    <property type="match status" value="1"/>
</dbReference>
<organism evidence="2 3">
    <name type="scientific">Salegentibacter salegens</name>
    <dbReference type="NCBI Taxonomy" id="143223"/>
    <lineage>
        <taxon>Bacteria</taxon>
        <taxon>Pseudomonadati</taxon>
        <taxon>Bacteroidota</taxon>
        <taxon>Flavobacteriia</taxon>
        <taxon>Flavobacteriales</taxon>
        <taxon>Flavobacteriaceae</taxon>
        <taxon>Salegentibacter</taxon>
    </lineage>
</organism>
<dbReference type="PANTHER" id="PTHR45947">
    <property type="entry name" value="SULFOQUINOVOSYL TRANSFERASE SQD2"/>
    <property type="match status" value="1"/>
</dbReference>
<dbReference type="GO" id="GO:0016757">
    <property type="term" value="F:glycosyltransferase activity"/>
    <property type="evidence" value="ECO:0007669"/>
    <property type="project" value="UniProtKB-ARBA"/>
</dbReference>
<sequence length="331" mass="38096">MKILYVTNMYPTKETPFDGVFIKEQVQYCHDKYNVDYKIFLIKRSGNKYLNYVKSIFQIMKINSKGNFDLIHVHFGLSGMFLFFKPFIKVPVVLTLHGCDVQSFKKKDGLLQKIGKMAAANADRIIILNDKMANILKMHQAKSVKIPCGINFEIFDQERNNLDNKSFLIGFPSNRKREVKNYPLFKAITDALTNKGYNIEVIEFINFTRKEMASQLSKLDCLLMTSHSEGSPQIIKEAMLCEVPIVTTKVGDVEFLLNGVKNCFVIDSFKPEPFVEKIKEVFILPPAGRKTNGKEKIKNLELDQQSVCSNIYKVYKDLLSPRGDNKKFNYH</sequence>
<evidence type="ECO:0000259" key="1">
    <source>
        <dbReference type="Pfam" id="PF13439"/>
    </source>
</evidence>
<dbReference type="AlphaFoldDB" id="A0A1M7NKX3"/>
<dbReference type="STRING" id="143223.SAMN05878281_3215"/>
<proteinExistence type="predicted"/>
<protein>
    <submittedName>
        <fullName evidence="2">Glycosyltransferase involved in cell wall bisynthesis</fullName>
    </submittedName>
</protein>
<dbReference type="Pfam" id="PF13439">
    <property type="entry name" value="Glyco_transf_4"/>
    <property type="match status" value="1"/>
</dbReference>
<dbReference type="InterPro" id="IPR028098">
    <property type="entry name" value="Glyco_trans_4-like_N"/>
</dbReference>
<keyword evidence="2" id="KW-0808">Transferase</keyword>
<dbReference type="OrthoDB" id="1522162at2"/>
<reference evidence="3" key="1">
    <citation type="submission" date="2016-11" db="EMBL/GenBank/DDBJ databases">
        <authorList>
            <person name="Varghese N."/>
            <person name="Submissions S."/>
        </authorList>
    </citation>
    <scope>NUCLEOTIDE SEQUENCE [LARGE SCALE GENOMIC DNA]</scope>
    <source>
        <strain evidence="3">ACAM 48</strain>
    </source>
</reference>
<name>A0A1M7NKX3_9FLAO</name>
<dbReference type="PANTHER" id="PTHR45947:SF3">
    <property type="entry name" value="SULFOQUINOVOSYL TRANSFERASE SQD2"/>
    <property type="match status" value="1"/>
</dbReference>
<dbReference type="SUPFAM" id="SSF53756">
    <property type="entry name" value="UDP-Glycosyltransferase/glycogen phosphorylase"/>
    <property type="match status" value="1"/>
</dbReference>
<dbReference type="InterPro" id="IPR050194">
    <property type="entry name" value="Glycosyltransferase_grp1"/>
</dbReference>
<dbReference type="RefSeq" id="WP_079736139.1">
    <property type="nucleotide sequence ID" value="NZ_LT670848.1"/>
</dbReference>